<evidence type="ECO:0000259" key="1">
    <source>
        <dbReference type="Pfam" id="PF01593"/>
    </source>
</evidence>
<dbReference type="GO" id="GO:0016491">
    <property type="term" value="F:oxidoreductase activity"/>
    <property type="evidence" value="ECO:0007669"/>
    <property type="project" value="InterPro"/>
</dbReference>
<dbReference type="RefSeq" id="WP_106311681.1">
    <property type="nucleotide sequence ID" value="NZ_PVWO01000525.1"/>
</dbReference>
<dbReference type="InterPro" id="IPR036188">
    <property type="entry name" value="FAD/NAD-bd_sf"/>
</dbReference>
<dbReference type="AlphaFoldDB" id="A0A2T1FH57"/>
<dbReference type="PANTHER" id="PTHR42923">
    <property type="entry name" value="PROTOPORPHYRINOGEN OXIDASE"/>
    <property type="match status" value="1"/>
</dbReference>
<accession>A0A2T1FH57</accession>
<protein>
    <submittedName>
        <fullName evidence="2">Amine oxidase</fullName>
    </submittedName>
</protein>
<dbReference type="EMBL" id="PVWO01000525">
    <property type="protein sequence ID" value="PSB44336.1"/>
    <property type="molecule type" value="Genomic_DNA"/>
</dbReference>
<dbReference type="Gene3D" id="3.30.70.1990">
    <property type="match status" value="1"/>
</dbReference>
<proteinExistence type="predicted"/>
<dbReference type="InterPro" id="IPR050464">
    <property type="entry name" value="Zeta_carotene_desat/Oxidored"/>
</dbReference>
<feature type="domain" description="Amine oxidase" evidence="1">
    <location>
        <begin position="11"/>
        <end position="267"/>
    </location>
</feature>
<dbReference type="OrthoDB" id="580878at2"/>
<comment type="caution">
    <text evidence="2">The sequence shown here is derived from an EMBL/GenBank/DDBJ whole genome shotgun (WGS) entry which is preliminary data.</text>
</comment>
<evidence type="ECO:0000313" key="3">
    <source>
        <dbReference type="Proteomes" id="UP000238937"/>
    </source>
</evidence>
<dbReference type="InterPro" id="IPR002937">
    <property type="entry name" value="Amino_oxidase"/>
</dbReference>
<dbReference type="PANTHER" id="PTHR42923:SF17">
    <property type="entry name" value="AMINE OXIDASE DOMAIN-CONTAINING PROTEIN"/>
    <property type="match status" value="1"/>
</dbReference>
<dbReference type="Gene3D" id="1.10.405.20">
    <property type="match status" value="1"/>
</dbReference>
<dbReference type="Gene3D" id="3.50.50.60">
    <property type="entry name" value="FAD/NAD(P)-binding domain"/>
    <property type="match status" value="1"/>
</dbReference>
<sequence length="405" mass="46230">MKIAVIGGGASGIVTAYLLDKKGHQVTVFEKQPILGGHIRSLNKNVRTDSQNRGLYLEAGVLEFTRKFHNFLALMQELGVELEPVDLGSALYFKDGDRFLSGTTIRKNITGIQRIIEYLRLDSLYVRSIGLQLKMHFANLQSLYDRPLSKYLPAKCARNYWLKLLTMYSYSIPFEQIDDVPAELAIPSLRDYVLTEWVRIKGGVYSYIEKILERFRGTVLLNVDVTEVWRTPEGKVRVKLAGKPPQLFDKVVFATPPDRVLALLADPTDAERRRFGAWQPNYATTIVHTDTSMYDRYGIKQLTEFDFFQTPHGWGYNAYLNQLCGITSSRQYNLAFHLEDSIDPRQIVHIQQHHTPKYTVDSFRYRDEVVATNGEYHTYHAGAYLADGLHEGAICSAMRVAALIH</sequence>
<organism evidence="2 3">
    <name type="scientific">Chamaesiphon polymorphus CCALA 037</name>
    <dbReference type="NCBI Taxonomy" id="2107692"/>
    <lineage>
        <taxon>Bacteria</taxon>
        <taxon>Bacillati</taxon>
        <taxon>Cyanobacteriota</taxon>
        <taxon>Cyanophyceae</taxon>
        <taxon>Gomontiellales</taxon>
        <taxon>Chamaesiphonaceae</taxon>
        <taxon>Chamaesiphon</taxon>
    </lineage>
</organism>
<evidence type="ECO:0000313" key="2">
    <source>
        <dbReference type="EMBL" id="PSB44336.1"/>
    </source>
</evidence>
<dbReference type="Proteomes" id="UP000238937">
    <property type="component" value="Unassembled WGS sequence"/>
</dbReference>
<name>A0A2T1FH57_9CYAN</name>
<dbReference type="SUPFAM" id="SSF51905">
    <property type="entry name" value="FAD/NAD(P)-binding domain"/>
    <property type="match status" value="1"/>
</dbReference>
<dbReference type="Pfam" id="PF01593">
    <property type="entry name" value="Amino_oxidase"/>
    <property type="match status" value="1"/>
</dbReference>
<gene>
    <name evidence="2" type="ORF">C7B77_25700</name>
</gene>
<dbReference type="PRINTS" id="PR00419">
    <property type="entry name" value="ADXRDTASE"/>
</dbReference>
<reference evidence="2 3" key="1">
    <citation type="submission" date="2018-03" db="EMBL/GenBank/DDBJ databases">
        <title>The ancient ancestry and fast evolution of plastids.</title>
        <authorList>
            <person name="Moore K.R."/>
            <person name="Magnabosco C."/>
            <person name="Momper L."/>
            <person name="Gold D.A."/>
            <person name="Bosak T."/>
            <person name="Fournier G.P."/>
        </authorList>
    </citation>
    <scope>NUCLEOTIDE SEQUENCE [LARGE SCALE GENOMIC DNA]</scope>
    <source>
        <strain evidence="2 3">CCALA 037</strain>
    </source>
</reference>
<keyword evidence="3" id="KW-1185">Reference proteome</keyword>